<dbReference type="AlphaFoldDB" id="A0A914DGV0"/>
<evidence type="ECO:0000259" key="3">
    <source>
        <dbReference type="PROSITE" id="PS50222"/>
    </source>
</evidence>
<keyword evidence="4" id="KW-1185">Reference proteome</keyword>
<protein>
    <submittedName>
        <fullName evidence="5">EF-hand domain-containing protein</fullName>
    </submittedName>
</protein>
<name>A0A914DGV0_9BILA</name>
<sequence length="155" mass="17260">MSSLSNDTQEILKEIFDLYKSTDGKLSVDRVGDAVRAAGLVPTNEEVSNIIKGASARYIAFEDLCTIYEHLSKNYTQRYKDLSEGLKVLDRDENGKIAIADLKYVLTTLGEKMSPEMVDEILDGLQDGSSYIDILALCKKISMSSTSEFNDQFIL</sequence>
<dbReference type="PROSITE" id="PS00018">
    <property type="entry name" value="EF_HAND_1"/>
    <property type="match status" value="1"/>
</dbReference>
<proteinExistence type="predicted"/>
<dbReference type="GO" id="GO:0016460">
    <property type="term" value="C:myosin II complex"/>
    <property type="evidence" value="ECO:0007669"/>
    <property type="project" value="TreeGrafter"/>
</dbReference>
<evidence type="ECO:0000313" key="5">
    <source>
        <dbReference type="WBParaSite" id="ACRNAN_scaffold2694.g31586.t1"/>
    </source>
</evidence>
<accession>A0A914DGV0</accession>
<dbReference type="SUPFAM" id="SSF47473">
    <property type="entry name" value="EF-hand"/>
    <property type="match status" value="1"/>
</dbReference>
<dbReference type="PROSITE" id="PS50222">
    <property type="entry name" value="EF_HAND_2"/>
    <property type="match status" value="1"/>
</dbReference>
<evidence type="ECO:0000256" key="2">
    <source>
        <dbReference type="ARBA" id="ARBA00022837"/>
    </source>
</evidence>
<dbReference type="PANTHER" id="PTHR23048:SF49">
    <property type="entry name" value="FI08416P-RELATED"/>
    <property type="match status" value="1"/>
</dbReference>
<dbReference type="InterPro" id="IPR011992">
    <property type="entry name" value="EF-hand-dom_pair"/>
</dbReference>
<evidence type="ECO:0000313" key="4">
    <source>
        <dbReference type="Proteomes" id="UP000887540"/>
    </source>
</evidence>
<dbReference type="InterPro" id="IPR018247">
    <property type="entry name" value="EF_Hand_1_Ca_BS"/>
</dbReference>
<evidence type="ECO:0000256" key="1">
    <source>
        <dbReference type="ARBA" id="ARBA00022737"/>
    </source>
</evidence>
<dbReference type="InterPro" id="IPR002048">
    <property type="entry name" value="EF_hand_dom"/>
</dbReference>
<feature type="domain" description="EF-hand" evidence="3">
    <location>
        <begin position="77"/>
        <end position="112"/>
    </location>
</feature>
<organism evidence="4 5">
    <name type="scientific">Acrobeloides nanus</name>
    <dbReference type="NCBI Taxonomy" id="290746"/>
    <lineage>
        <taxon>Eukaryota</taxon>
        <taxon>Metazoa</taxon>
        <taxon>Ecdysozoa</taxon>
        <taxon>Nematoda</taxon>
        <taxon>Chromadorea</taxon>
        <taxon>Rhabditida</taxon>
        <taxon>Tylenchina</taxon>
        <taxon>Cephalobomorpha</taxon>
        <taxon>Cephaloboidea</taxon>
        <taxon>Cephalobidae</taxon>
        <taxon>Acrobeloides</taxon>
    </lineage>
</organism>
<dbReference type="FunFam" id="1.10.238.10:FF:000001">
    <property type="entry name" value="Calmodulin 1"/>
    <property type="match status" value="1"/>
</dbReference>
<dbReference type="InterPro" id="IPR050230">
    <property type="entry name" value="CALM/Myosin/TropC-like"/>
</dbReference>
<reference evidence="5" key="1">
    <citation type="submission" date="2022-11" db="UniProtKB">
        <authorList>
            <consortium name="WormBaseParasite"/>
        </authorList>
    </citation>
    <scope>IDENTIFICATION</scope>
</reference>
<dbReference type="PANTHER" id="PTHR23048">
    <property type="entry name" value="MYOSIN LIGHT CHAIN 1, 3"/>
    <property type="match status" value="1"/>
</dbReference>
<dbReference type="GO" id="GO:0005509">
    <property type="term" value="F:calcium ion binding"/>
    <property type="evidence" value="ECO:0007669"/>
    <property type="project" value="InterPro"/>
</dbReference>
<dbReference type="Proteomes" id="UP000887540">
    <property type="component" value="Unplaced"/>
</dbReference>
<dbReference type="WBParaSite" id="ACRNAN_scaffold2694.g31586.t1">
    <property type="protein sequence ID" value="ACRNAN_scaffold2694.g31586.t1"/>
    <property type="gene ID" value="ACRNAN_scaffold2694.g31586"/>
</dbReference>
<keyword evidence="2" id="KW-0106">Calcium</keyword>
<keyword evidence="1" id="KW-0677">Repeat</keyword>
<dbReference type="Gene3D" id="1.10.238.10">
    <property type="entry name" value="EF-hand"/>
    <property type="match status" value="2"/>
</dbReference>